<dbReference type="GO" id="GO:0003677">
    <property type="term" value="F:DNA binding"/>
    <property type="evidence" value="ECO:0007669"/>
    <property type="project" value="UniProtKB-KW"/>
</dbReference>
<gene>
    <name evidence="6" type="ORF">AWB69_01320</name>
</gene>
<keyword evidence="2" id="KW-0238">DNA-binding</keyword>
<evidence type="ECO:0000259" key="5">
    <source>
        <dbReference type="PROSITE" id="PS50995"/>
    </source>
</evidence>
<name>A0A158FN02_9BURK</name>
<reference evidence="6 7" key="1">
    <citation type="submission" date="2016-01" db="EMBL/GenBank/DDBJ databases">
        <authorList>
            <person name="Oliw E.H."/>
        </authorList>
    </citation>
    <scope>NUCLEOTIDE SEQUENCE [LARGE SCALE GENOMIC DNA]</scope>
    <source>
        <strain evidence="6">LMG 27134</strain>
    </source>
</reference>
<feature type="domain" description="HTH marR-type" evidence="5">
    <location>
        <begin position="11"/>
        <end position="144"/>
    </location>
</feature>
<evidence type="ECO:0000256" key="3">
    <source>
        <dbReference type="ARBA" id="ARBA00023163"/>
    </source>
</evidence>
<evidence type="ECO:0000256" key="1">
    <source>
        <dbReference type="ARBA" id="ARBA00023015"/>
    </source>
</evidence>
<dbReference type="InterPro" id="IPR000835">
    <property type="entry name" value="HTH_MarR-typ"/>
</dbReference>
<dbReference type="GO" id="GO:0006950">
    <property type="term" value="P:response to stress"/>
    <property type="evidence" value="ECO:0007669"/>
    <property type="project" value="TreeGrafter"/>
</dbReference>
<dbReference type="Proteomes" id="UP000054683">
    <property type="component" value="Unassembled WGS sequence"/>
</dbReference>
<evidence type="ECO:0000256" key="4">
    <source>
        <dbReference type="SAM" id="MobiDB-lite"/>
    </source>
</evidence>
<dbReference type="SUPFAM" id="SSF46785">
    <property type="entry name" value="Winged helix' DNA-binding domain"/>
    <property type="match status" value="1"/>
</dbReference>
<dbReference type="InterPro" id="IPR036388">
    <property type="entry name" value="WH-like_DNA-bd_sf"/>
</dbReference>
<dbReference type="RefSeq" id="WP_407923017.1">
    <property type="nucleotide sequence ID" value="NZ_FCOK02000006.1"/>
</dbReference>
<feature type="region of interest" description="Disordered" evidence="4">
    <location>
        <begin position="151"/>
        <end position="175"/>
    </location>
</feature>
<evidence type="ECO:0000256" key="2">
    <source>
        <dbReference type="ARBA" id="ARBA00023125"/>
    </source>
</evidence>
<dbReference type="InterPro" id="IPR036390">
    <property type="entry name" value="WH_DNA-bd_sf"/>
</dbReference>
<sequence length="175" mass="18703">MPAMPEIDVLRQSVSSALVIAARQWRRTSQGVIAAYNVSEACATPLLIAARLDAPVRQVALAELTGIEGPSLVRLLDQLCAANLVRRDEDPDDRRAKIISLTDEGRSVTAKIEKELIGLRAGVLNDVSREDLEATLRVFAAFKLGAFSQTQPASTPASQQGPAIGPTDTNTEEGV</sequence>
<dbReference type="Gene3D" id="1.10.10.10">
    <property type="entry name" value="Winged helix-like DNA-binding domain superfamily/Winged helix DNA-binding domain"/>
    <property type="match status" value="1"/>
</dbReference>
<dbReference type="AlphaFoldDB" id="A0A158FN02"/>
<dbReference type="SMART" id="SM00347">
    <property type="entry name" value="HTH_MARR"/>
    <property type="match status" value="1"/>
</dbReference>
<dbReference type="PRINTS" id="PR00598">
    <property type="entry name" value="HTHMARR"/>
</dbReference>
<proteinExistence type="predicted"/>
<evidence type="ECO:0000313" key="7">
    <source>
        <dbReference type="Proteomes" id="UP000054683"/>
    </source>
</evidence>
<dbReference type="PROSITE" id="PS50995">
    <property type="entry name" value="HTH_MARR_2"/>
    <property type="match status" value="1"/>
</dbReference>
<protein>
    <submittedName>
        <fullName evidence="6">MarR family transcriptional regulator</fullName>
    </submittedName>
</protein>
<feature type="compositionally biased region" description="Polar residues" evidence="4">
    <location>
        <begin position="151"/>
        <end position="161"/>
    </location>
</feature>
<keyword evidence="3" id="KW-0804">Transcription</keyword>
<dbReference type="PANTHER" id="PTHR33164">
    <property type="entry name" value="TRANSCRIPTIONAL REGULATOR, MARR FAMILY"/>
    <property type="match status" value="1"/>
</dbReference>
<dbReference type="Pfam" id="PF12802">
    <property type="entry name" value="MarR_2"/>
    <property type="match status" value="1"/>
</dbReference>
<dbReference type="GO" id="GO:0003700">
    <property type="term" value="F:DNA-binding transcription factor activity"/>
    <property type="evidence" value="ECO:0007669"/>
    <property type="project" value="InterPro"/>
</dbReference>
<dbReference type="EMBL" id="FCOK02000006">
    <property type="protein sequence ID" value="SAL20510.1"/>
    <property type="molecule type" value="Genomic_DNA"/>
</dbReference>
<dbReference type="PANTHER" id="PTHR33164:SF64">
    <property type="entry name" value="TRANSCRIPTIONAL REGULATOR SLYA"/>
    <property type="match status" value="1"/>
</dbReference>
<dbReference type="InterPro" id="IPR039422">
    <property type="entry name" value="MarR/SlyA-like"/>
</dbReference>
<keyword evidence="1" id="KW-0805">Transcription regulation</keyword>
<organism evidence="6 7">
    <name type="scientific">Caballeronia udeis</name>
    <dbReference type="NCBI Taxonomy" id="1232866"/>
    <lineage>
        <taxon>Bacteria</taxon>
        <taxon>Pseudomonadati</taxon>
        <taxon>Pseudomonadota</taxon>
        <taxon>Betaproteobacteria</taxon>
        <taxon>Burkholderiales</taxon>
        <taxon>Burkholderiaceae</taxon>
        <taxon>Caballeronia</taxon>
    </lineage>
</organism>
<evidence type="ECO:0000313" key="6">
    <source>
        <dbReference type="EMBL" id="SAL20510.1"/>
    </source>
</evidence>
<accession>A0A158FN02</accession>